<dbReference type="AlphaFoldDB" id="A0AAD9KL55"/>
<keyword evidence="6" id="KW-0040">ANK repeat</keyword>
<proteinExistence type="predicted"/>
<keyword evidence="13" id="KW-1185">Reference proteome</keyword>
<dbReference type="Gene3D" id="1.25.40.20">
    <property type="entry name" value="Ankyrin repeat-containing domain"/>
    <property type="match status" value="1"/>
</dbReference>
<keyword evidence="2" id="KW-0813">Transport</keyword>
<evidence type="ECO:0000256" key="5">
    <source>
        <dbReference type="ARBA" id="ARBA00022989"/>
    </source>
</evidence>
<name>A0AAD9KL55_RIDPI</name>
<protein>
    <recommendedName>
        <fullName evidence="11">Transient receptor ion channel domain-containing protein</fullName>
    </recommendedName>
</protein>
<organism evidence="12 13">
    <name type="scientific">Ridgeia piscesae</name>
    <name type="common">Tubeworm</name>
    <dbReference type="NCBI Taxonomy" id="27915"/>
    <lineage>
        <taxon>Eukaryota</taxon>
        <taxon>Metazoa</taxon>
        <taxon>Spiralia</taxon>
        <taxon>Lophotrochozoa</taxon>
        <taxon>Annelida</taxon>
        <taxon>Polychaeta</taxon>
        <taxon>Sedentaria</taxon>
        <taxon>Canalipalpata</taxon>
        <taxon>Sabellida</taxon>
        <taxon>Siboglinidae</taxon>
        <taxon>Ridgeia</taxon>
    </lineage>
</organism>
<feature type="transmembrane region" description="Helical" evidence="10">
    <location>
        <begin position="343"/>
        <end position="361"/>
    </location>
</feature>
<evidence type="ECO:0000256" key="1">
    <source>
        <dbReference type="ARBA" id="ARBA00004141"/>
    </source>
</evidence>
<dbReference type="InterPro" id="IPR002153">
    <property type="entry name" value="TRPC_channel"/>
</dbReference>
<feature type="transmembrane region" description="Helical" evidence="10">
    <location>
        <begin position="490"/>
        <end position="509"/>
    </location>
</feature>
<dbReference type="GO" id="GO:0015279">
    <property type="term" value="F:store-operated calcium channel activity"/>
    <property type="evidence" value="ECO:0007669"/>
    <property type="project" value="TreeGrafter"/>
</dbReference>
<evidence type="ECO:0000313" key="12">
    <source>
        <dbReference type="EMBL" id="KAK2172378.1"/>
    </source>
</evidence>
<keyword evidence="9" id="KW-0407">Ion channel</keyword>
<feature type="transmembrane region" description="Helical" evidence="10">
    <location>
        <begin position="311"/>
        <end position="331"/>
    </location>
</feature>
<keyword evidence="5 10" id="KW-1133">Transmembrane helix</keyword>
<dbReference type="SMART" id="SM01420">
    <property type="entry name" value="TRP_2"/>
    <property type="match status" value="1"/>
</dbReference>
<dbReference type="InterPro" id="IPR005821">
    <property type="entry name" value="Ion_trans_dom"/>
</dbReference>
<evidence type="ECO:0000256" key="10">
    <source>
        <dbReference type="SAM" id="Phobius"/>
    </source>
</evidence>
<keyword evidence="8 10" id="KW-0472">Membrane</keyword>
<dbReference type="SUPFAM" id="SSF48403">
    <property type="entry name" value="Ankyrin repeat"/>
    <property type="match status" value="1"/>
</dbReference>
<gene>
    <name evidence="12" type="ORF">NP493_963g00036</name>
</gene>
<reference evidence="12" key="1">
    <citation type="journal article" date="2023" name="Mol. Biol. Evol.">
        <title>Third-Generation Sequencing Reveals the Adaptive Role of the Epigenome in Three Deep-Sea Polychaetes.</title>
        <authorList>
            <person name="Perez M."/>
            <person name="Aroh O."/>
            <person name="Sun Y."/>
            <person name="Lan Y."/>
            <person name="Juniper S.K."/>
            <person name="Young C.R."/>
            <person name="Angers B."/>
            <person name="Qian P.Y."/>
        </authorList>
    </citation>
    <scope>NUCLEOTIDE SEQUENCE</scope>
    <source>
        <strain evidence="12">R07B-5</strain>
    </source>
</reference>
<feature type="transmembrane region" description="Helical" evidence="10">
    <location>
        <begin position="381"/>
        <end position="406"/>
    </location>
</feature>
<evidence type="ECO:0000256" key="2">
    <source>
        <dbReference type="ARBA" id="ARBA00022448"/>
    </source>
</evidence>
<feature type="domain" description="Transient receptor ion channel" evidence="11">
    <location>
        <begin position="156"/>
        <end position="219"/>
    </location>
</feature>
<keyword evidence="7" id="KW-0406">Ion transport</keyword>
<dbReference type="Proteomes" id="UP001209878">
    <property type="component" value="Unassembled WGS sequence"/>
</dbReference>
<comment type="caution">
    <text evidence="12">The sequence shown here is derived from an EMBL/GenBank/DDBJ whole genome shotgun (WGS) entry which is preliminary data.</text>
</comment>
<dbReference type="Pfam" id="PF00520">
    <property type="entry name" value="Ion_trans"/>
    <property type="match status" value="1"/>
</dbReference>
<dbReference type="InterPro" id="IPR013555">
    <property type="entry name" value="TRP_dom"/>
</dbReference>
<accession>A0AAD9KL55</accession>
<keyword evidence="4" id="KW-0677">Repeat</keyword>
<keyword evidence="3 10" id="KW-0812">Transmembrane</keyword>
<evidence type="ECO:0000256" key="3">
    <source>
        <dbReference type="ARBA" id="ARBA00022692"/>
    </source>
</evidence>
<evidence type="ECO:0000256" key="4">
    <source>
        <dbReference type="ARBA" id="ARBA00022737"/>
    </source>
</evidence>
<dbReference type="GO" id="GO:0005886">
    <property type="term" value="C:plasma membrane"/>
    <property type="evidence" value="ECO:0007669"/>
    <property type="project" value="TreeGrafter"/>
</dbReference>
<comment type="subcellular location">
    <subcellularLocation>
        <location evidence="1">Membrane</location>
        <topology evidence="1">Multi-pass membrane protein</topology>
    </subcellularLocation>
</comment>
<evidence type="ECO:0000256" key="6">
    <source>
        <dbReference type="ARBA" id="ARBA00023043"/>
    </source>
</evidence>
<feature type="transmembrane region" description="Helical" evidence="10">
    <location>
        <begin position="427"/>
        <end position="446"/>
    </location>
</feature>
<dbReference type="GO" id="GO:0034703">
    <property type="term" value="C:cation channel complex"/>
    <property type="evidence" value="ECO:0007669"/>
    <property type="project" value="TreeGrafter"/>
</dbReference>
<sequence>MPLQHWQNNDFFYVIVVHHNRFSTHGSKSKPLLFPTGVDRRPSAAAKLPQPHRYEEALFERVEAGDLDGVTALVRDRPNINVNCQNYHGYTPLVVAVRLEDVAMVDFFLQRPGVRLSDAILHAVKTGNKHINEHYGVIRLLLRRGYYIEKPHPPTCFCEEMCQRRRQGEDLSSSLARLNVYRALSSPSYIVQSSPDPILTAFELSQELTENGDIERHFVFEYHELATSCEDFSTQLVDKCRTTDEVQLVLSQREGHTRLKKGDKYPRILLAIEYDIKRLASVLIRMLTLPLIVIMYEIAPESELSRKLRSPVNKFISFVASYFIFLILLYTQNELDTRDPYTLVMLILFTATFVLWVMSYVDIQRNDDVDLPRAEWNQFDLSLISEALFSVAFLFAFVKVMYFFLISHSFGPLLLSLGYMIKDIVKFMVVFIIVVMAFATCLYTLYHHYNGLTRIENGEVIKQQTAFDTLVGNVTRKVDNGHYFTSTIGHLVYVVFHVIGIITLVNMLIAMMSNSYAQVEGGTLPPPFNLIPTPRFFVRAVIRYRKNESILEDDYDSDEEDDKSAERYRRYLNAQKENEAGRTVSIGDLDGISQQLKELKQINKLLLDSAYRQQSLISL</sequence>
<dbReference type="GO" id="GO:0070679">
    <property type="term" value="F:inositol 1,4,5 trisphosphate binding"/>
    <property type="evidence" value="ECO:0007669"/>
    <property type="project" value="TreeGrafter"/>
</dbReference>
<dbReference type="PANTHER" id="PTHR10117:SF54">
    <property type="entry name" value="TRANSIENT RECEPTOR POTENTIAL-GAMMA PROTEIN"/>
    <property type="match status" value="1"/>
</dbReference>
<dbReference type="GO" id="GO:0051480">
    <property type="term" value="P:regulation of cytosolic calcium ion concentration"/>
    <property type="evidence" value="ECO:0007669"/>
    <property type="project" value="TreeGrafter"/>
</dbReference>
<evidence type="ECO:0000256" key="7">
    <source>
        <dbReference type="ARBA" id="ARBA00023065"/>
    </source>
</evidence>
<dbReference type="InterPro" id="IPR036770">
    <property type="entry name" value="Ankyrin_rpt-contain_sf"/>
</dbReference>
<dbReference type="Pfam" id="PF08344">
    <property type="entry name" value="TRP_2"/>
    <property type="match status" value="1"/>
</dbReference>
<evidence type="ECO:0000259" key="11">
    <source>
        <dbReference type="SMART" id="SM01420"/>
    </source>
</evidence>
<evidence type="ECO:0000256" key="9">
    <source>
        <dbReference type="ARBA" id="ARBA00023303"/>
    </source>
</evidence>
<evidence type="ECO:0000313" key="13">
    <source>
        <dbReference type="Proteomes" id="UP001209878"/>
    </source>
</evidence>
<evidence type="ECO:0000256" key="8">
    <source>
        <dbReference type="ARBA" id="ARBA00023136"/>
    </source>
</evidence>
<dbReference type="EMBL" id="JAODUO010000966">
    <property type="protein sequence ID" value="KAK2172378.1"/>
    <property type="molecule type" value="Genomic_DNA"/>
</dbReference>
<dbReference type="PANTHER" id="PTHR10117">
    <property type="entry name" value="TRANSIENT RECEPTOR POTENTIAL CHANNEL"/>
    <property type="match status" value="1"/>
</dbReference>